<dbReference type="InterPro" id="IPR004240">
    <property type="entry name" value="EMP70"/>
</dbReference>
<evidence type="ECO:0000256" key="6">
    <source>
        <dbReference type="ARBA" id="ARBA00022753"/>
    </source>
</evidence>
<dbReference type="GO" id="GO:0000139">
    <property type="term" value="C:Golgi membrane"/>
    <property type="evidence" value="ECO:0007669"/>
    <property type="project" value="UniProtKB-SubCell"/>
</dbReference>
<feature type="chain" id="PRO_5035958762" description="Transmembrane 9 superfamily member" evidence="10">
    <location>
        <begin position="20"/>
        <end position="167"/>
    </location>
</feature>
<dbReference type="EMBL" id="JACEGQ020000008">
    <property type="protein sequence ID" value="KAH8500508.1"/>
    <property type="molecule type" value="Genomic_DNA"/>
</dbReference>
<keyword evidence="7" id="KW-1133">Transmembrane helix</keyword>
<comment type="similarity">
    <text evidence="3 10">Belongs to the nonaspanin (TM9SF) (TC 9.A.2) family.</text>
</comment>
<evidence type="ECO:0000256" key="2">
    <source>
        <dbReference type="ARBA" id="ARBA00004653"/>
    </source>
</evidence>
<keyword evidence="8" id="KW-0333">Golgi apparatus</keyword>
<dbReference type="AlphaFoldDB" id="A0A8T2Y5T0"/>
<evidence type="ECO:0000256" key="7">
    <source>
        <dbReference type="ARBA" id="ARBA00022989"/>
    </source>
</evidence>
<name>A0A8T2Y5T0_POPDE</name>
<evidence type="ECO:0000313" key="12">
    <source>
        <dbReference type="Proteomes" id="UP000807159"/>
    </source>
</evidence>
<feature type="signal peptide" evidence="10">
    <location>
        <begin position="1"/>
        <end position="19"/>
    </location>
</feature>
<keyword evidence="12" id="KW-1185">Reference proteome</keyword>
<keyword evidence="4" id="KW-0812">Transmembrane</keyword>
<keyword evidence="6" id="KW-0967">Endosome</keyword>
<evidence type="ECO:0000313" key="11">
    <source>
        <dbReference type="EMBL" id="KAH8500508.1"/>
    </source>
</evidence>
<dbReference type="Proteomes" id="UP000807159">
    <property type="component" value="Chromosome 8"/>
</dbReference>
<protein>
    <recommendedName>
        <fullName evidence="10">Transmembrane 9 superfamily member</fullName>
    </recommendedName>
</protein>
<dbReference type="PANTHER" id="PTHR10766">
    <property type="entry name" value="TRANSMEMBRANE 9 SUPERFAMILY PROTEIN"/>
    <property type="match status" value="1"/>
</dbReference>
<proteinExistence type="inferred from homology"/>
<gene>
    <name evidence="11" type="ORF">H0E87_015670</name>
</gene>
<dbReference type="PANTHER" id="PTHR10766:SF14">
    <property type="entry name" value="TRANSMEMBRANE 9 SUPERFAMILY MEMBER 2"/>
    <property type="match status" value="1"/>
</dbReference>
<dbReference type="GO" id="GO:0072657">
    <property type="term" value="P:protein localization to membrane"/>
    <property type="evidence" value="ECO:0007669"/>
    <property type="project" value="TreeGrafter"/>
</dbReference>
<keyword evidence="9" id="KW-0472">Membrane</keyword>
<evidence type="ECO:0000256" key="8">
    <source>
        <dbReference type="ARBA" id="ARBA00023034"/>
    </source>
</evidence>
<evidence type="ECO:0000256" key="9">
    <source>
        <dbReference type="ARBA" id="ARBA00023136"/>
    </source>
</evidence>
<evidence type="ECO:0000256" key="5">
    <source>
        <dbReference type="ARBA" id="ARBA00022729"/>
    </source>
</evidence>
<evidence type="ECO:0000256" key="10">
    <source>
        <dbReference type="RuleBase" id="RU363079"/>
    </source>
</evidence>
<accession>A0A8T2Y5T0</accession>
<evidence type="ECO:0000256" key="4">
    <source>
        <dbReference type="ARBA" id="ARBA00022692"/>
    </source>
</evidence>
<sequence length="167" mass="19505">MGELLVILVAAAFIISCGGQVQSDVSDHRYKAGDLIPCYARGTGPFHNPRYFFDLMLEDKQRGFVNEKKQTLRDILTGDQYLTSPYKLEFLVNEDSEVVCEKNLTKEEVLKLQDAVAKGYYIQMYCDDMPIWTFIGRMDNKKKRYFLYMDFDFSIYYNKEHLIEISA</sequence>
<dbReference type="Pfam" id="PF02990">
    <property type="entry name" value="EMP70"/>
    <property type="match status" value="1"/>
</dbReference>
<comment type="subcellular location">
    <subcellularLocation>
        <location evidence="1">Endosome membrane</location>
        <topology evidence="1">Multi-pass membrane protein</topology>
    </subcellularLocation>
    <subcellularLocation>
        <location evidence="2">Golgi apparatus membrane</location>
        <topology evidence="2">Multi-pass membrane protein</topology>
    </subcellularLocation>
</comment>
<evidence type="ECO:0000256" key="1">
    <source>
        <dbReference type="ARBA" id="ARBA00004337"/>
    </source>
</evidence>
<reference evidence="11" key="1">
    <citation type="journal article" date="2021" name="J. Hered.">
        <title>Genome Assembly of Salicaceae Populus deltoides (Eastern Cottonwood) I-69 Based on Nanopore Sequencing and Hi-C Technologies.</title>
        <authorList>
            <person name="Bai S."/>
            <person name="Wu H."/>
            <person name="Zhang J."/>
            <person name="Pan Z."/>
            <person name="Zhao W."/>
            <person name="Li Z."/>
            <person name="Tong C."/>
        </authorList>
    </citation>
    <scope>NUCLEOTIDE SEQUENCE</scope>
    <source>
        <tissue evidence="11">Leaf</tissue>
    </source>
</reference>
<dbReference type="GO" id="GO:0010008">
    <property type="term" value="C:endosome membrane"/>
    <property type="evidence" value="ECO:0007669"/>
    <property type="project" value="UniProtKB-SubCell"/>
</dbReference>
<comment type="caution">
    <text evidence="11">The sequence shown here is derived from an EMBL/GenBank/DDBJ whole genome shotgun (WGS) entry which is preliminary data.</text>
</comment>
<evidence type="ECO:0000256" key="3">
    <source>
        <dbReference type="ARBA" id="ARBA00005227"/>
    </source>
</evidence>
<keyword evidence="5 10" id="KW-0732">Signal</keyword>
<organism evidence="11 12">
    <name type="scientific">Populus deltoides</name>
    <name type="common">Eastern poplar</name>
    <name type="synonym">Eastern cottonwood</name>
    <dbReference type="NCBI Taxonomy" id="3696"/>
    <lineage>
        <taxon>Eukaryota</taxon>
        <taxon>Viridiplantae</taxon>
        <taxon>Streptophyta</taxon>
        <taxon>Embryophyta</taxon>
        <taxon>Tracheophyta</taxon>
        <taxon>Spermatophyta</taxon>
        <taxon>Magnoliopsida</taxon>
        <taxon>eudicotyledons</taxon>
        <taxon>Gunneridae</taxon>
        <taxon>Pentapetalae</taxon>
        <taxon>rosids</taxon>
        <taxon>fabids</taxon>
        <taxon>Malpighiales</taxon>
        <taxon>Salicaceae</taxon>
        <taxon>Saliceae</taxon>
        <taxon>Populus</taxon>
    </lineage>
</organism>